<feature type="transmembrane region" description="Helical" evidence="10">
    <location>
        <begin position="460"/>
        <end position="482"/>
    </location>
</feature>
<evidence type="ECO:0000256" key="5">
    <source>
        <dbReference type="ARBA" id="ARBA00022824"/>
    </source>
</evidence>
<evidence type="ECO:0000256" key="4">
    <source>
        <dbReference type="ARBA" id="ARBA00022737"/>
    </source>
</evidence>
<dbReference type="OrthoDB" id="2013972at2759"/>
<sequence>MANSTTSEKLTLSCPLFCAEFLTDSLLVVAGGGGAGKSGIPNRISLLDVRDAPTVLTEIDLSRDEDSVMSLGLSRTRDEDDYDEKSLESAVILAGINSSMASVEDGKNLHFRTFDLTVSPFPTIAARDSIQLFSTPKEQNEIYQRLLRVSPSGLLWAIGTGGGKANLPGSSEIVLVNARSQQGSGRIHPEGGKEVEDLDIYSLANGNERLAYCTSSEVFAQDISSTGPGSPKSLYKAPVPITGSKPEIRNIRFISSEIIAIIENAPKRTGSTLIILEITGESKVLARKRLPKWIKSINALDVTFVSRPQNPPSASENTPKSTHLPPIAQYAIALAADTSLTTYLLNIDFTHGRASLQPHQTFRNIHPFQVSRVTFGPISAPTDRPQTPTSPTSPSTTRFPSFSTKPYLPLASVSVGNTVNIHKFPLLFIPSPDASTDEDEKAPQPGAYYLRVPGVKRQTFVSVGLSLVLVIVLAIAMQVVFVRRGGLINLNDWSDAVSPMAGGFSQFGKGEQCDMACADDLVKTVEAVSGIATSDDTVVPVGTVVPEGTVVPVVLDDSIRIEEVKDEL</sequence>
<keyword evidence="8 10" id="KW-1133">Transmembrane helix</keyword>
<reference evidence="12 13" key="1">
    <citation type="journal article" date="2018" name="Nat. Ecol. Evol.">
        <title>Pezizomycetes genomes reveal the molecular basis of ectomycorrhizal truffle lifestyle.</title>
        <authorList>
            <person name="Murat C."/>
            <person name="Payen T."/>
            <person name="Noel B."/>
            <person name="Kuo A."/>
            <person name="Morin E."/>
            <person name="Chen J."/>
            <person name="Kohler A."/>
            <person name="Krizsan K."/>
            <person name="Balestrini R."/>
            <person name="Da Silva C."/>
            <person name="Montanini B."/>
            <person name="Hainaut M."/>
            <person name="Levati E."/>
            <person name="Barry K.W."/>
            <person name="Belfiori B."/>
            <person name="Cichocki N."/>
            <person name="Clum A."/>
            <person name="Dockter R.B."/>
            <person name="Fauchery L."/>
            <person name="Guy J."/>
            <person name="Iotti M."/>
            <person name="Le Tacon F."/>
            <person name="Lindquist E.A."/>
            <person name="Lipzen A."/>
            <person name="Malagnac F."/>
            <person name="Mello A."/>
            <person name="Molinier V."/>
            <person name="Miyauchi S."/>
            <person name="Poulain J."/>
            <person name="Riccioni C."/>
            <person name="Rubini A."/>
            <person name="Sitrit Y."/>
            <person name="Splivallo R."/>
            <person name="Traeger S."/>
            <person name="Wang M."/>
            <person name="Zifcakova L."/>
            <person name="Wipf D."/>
            <person name="Zambonelli A."/>
            <person name="Paolocci F."/>
            <person name="Nowrousian M."/>
            <person name="Ottonello S."/>
            <person name="Baldrian P."/>
            <person name="Spatafora J.W."/>
            <person name="Henrissat B."/>
            <person name="Nagy L.G."/>
            <person name="Aury J.M."/>
            <person name="Wincker P."/>
            <person name="Grigoriev I.V."/>
            <person name="Bonfante P."/>
            <person name="Martin F.M."/>
        </authorList>
    </citation>
    <scope>NUCLEOTIDE SEQUENCE [LARGE SCALE GENOMIC DNA]</scope>
    <source>
        <strain evidence="12 13">RN42</strain>
    </source>
</reference>
<dbReference type="GO" id="GO:0000139">
    <property type="term" value="C:Golgi membrane"/>
    <property type="evidence" value="ECO:0007669"/>
    <property type="project" value="UniProtKB-SubCell"/>
</dbReference>
<dbReference type="GO" id="GO:0005085">
    <property type="term" value="F:guanyl-nucleotide exchange factor activity"/>
    <property type="evidence" value="ECO:0007669"/>
    <property type="project" value="InterPro"/>
</dbReference>
<dbReference type="PANTHER" id="PTHR23284">
    <property type="entry name" value="PROLACTIN REGULATORY ELEMENT BINDING PROTEIN"/>
    <property type="match status" value="1"/>
</dbReference>
<keyword evidence="4 10" id="KW-0677">Repeat</keyword>
<dbReference type="Gene3D" id="2.130.10.10">
    <property type="entry name" value="YVTN repeat-like/Quinoprotein amine dehydrogenase"/>
    <property type="match status" value="1"/>
</dbReference>
<evidence type="ECO:0000313" key="13">
    <source>
        <dbReference type="Proteomes" id="UP000275078"/>
    </source>
</evidence>
<keyword evidence="7 10" id="KW-0653">Protein transport</keyword>
<evidence type="ECO:0000256" key="11">
    <source>
        <dbReference type="SAM" id="MobiDB-lite"/>
    </source>
</evidence>
<feature type="region of interest" description="Disordered" evidence="11">
    <location>
        <begin position="376"/>
        <end position="400"/>
    </location>
</feature>
<dbReference type="EMBL" id="ML119662">
    <property type="protein sequence ID" value="RPA83770.1"/>
    <property type="molecule type" value="Genomic_DNA"/>
</dbReference>
<dbReference type="STRING" id="1160509.A0A3N4II08"/>
<evidence type="ECO:0000256" key="8">
    <source>
        <dbReference type="ARBA" id="ARBA00022989"/>
    </source>
</evidence>
<dbReference type="InterPro" id="IPR045260">
    <property type="entry name" value="Sec12-like"/>
</dbReference>
<evidence type="ECO:0000256" key="1">
    <source>
        <dbReference type="ARBA" id="ARBA00022448"/>
    </source>
</evidence>
<comment type="function">
    <text evidence="10">Guanine nucleotide-exchange factor (GEF) required for the formation or budding of transport vesicles from the ER.</text>
</comment>
<evidence type="ECO:0000313" key="12">
    <source>
        <dbReference type="EMBL" id="RPA83770.1"/>
    </source>
</evidence>
<gene>
    <name evidence="12" type="ORF">BJ508DRAFT_413120</name>
</gene>
<keyword evidence="6" id="KW-0931">ER-Golgi transport</keyword>
<keyword evidence="5 10" id="KW-0256">Endoplasmic reticulum</keyword>
<proteinExistence type="inferred from homology"/>
<organism evidence="12 13">
    <name type="scientific">Ascobolus immersus RN42</name>
    <dbReference type="NCBI Taxonomy" id="1160509"/>
    <lineage>
        <taxon>Eukaryota</taxon>
        <taxon>Fungi</taxon>
        <taxon>Dikarya</taxon>
        <taxon>Ascomycota</taxon>
        <taxon>Pezizomycotina</taxon>
        <taxon>Pezizomycetes</taxon>
        <taxon>Pezizales</taxon>
        <taxon>Ascobolaceae</taxon>
        <taxon>Ascobolus</taxon>
    </lineage>
</organism>
<accession>A0A3N4II08</accession>
<dbReference type="PANTHER" id="PTHR23284:SF0">
    <property type="entry name" value="PROLACTIN REGULATORY ELEMENT-BINDING PROTEIN"/>
    <property type="match status" value="1"/>
</dbReference>
<dbReference type="GO" id="GO:0006888">
    <property type="term" value="P:endoplasmic reticulum to Golgi vesicle-mediated transport"/>
    <property type="evidence" value="ECO:0007669"/>
    <property type="project" value="UniProtKB-UniRule"/>
</dbReference>
<dbReference type="InterPro" id="IPR015943">
    <property type="entry name" value="WD40/YVTN_repeat-like_dom_sf"/>
</dbReference>
<evidence type="ECO:0000256" key="7">
    <source>
        <dbReference type="ARBA" id="ARBA00022927"/>
    </source>
</evidence>
<evidence type="ECO:0000256" key="9">
    <source>
        <dbReference type="ARBA" id="ARBA00023136"/>
    </source>
</evidence>
<keyword evidence="3 10" id="KW-0812">Transmembrane</keyword>
<name>A0A3N4II08_ASCIM</name>
<keyword evidence="9 10" id="KW-0472">Membrane</keyword>
<dbReference type="AlphaFoldDB" id="A0A3N4II08"/>
<dbReference type="GO" id="GO:0003400">
    <property type="term" value="P:regulation of COPII vesicle coating"/>
    <property type="evidence" value="ECO:0007669"/>
    <property type="project" value="UniProtKB-UniRule"/>
</dbReference>
<evidence type="ECO:0000256" key="6">
    <source>
        <dbReference type="ARBA" id="ARBA00022892"/>
    </source>
</evidence>
<evidence type="ECO:0000256" key="3">
    <source>
        <dbReference type="ARBA" id="ARBA00022692"/>
    </source>
</evidence>
<comment type="similarity">
    <text evidence="10">Belongs to the WD repeat SEC12 family.</text>
</comment>
<feature type="compositionally biased region" description="Low complexity" evidence="11">
    <location>
        <begin position="381"/>
        <end position="400"/>
    </location>
</feature>
<evidence type="ECO:0000256" key="10">
    <source>
        <dbReference type="RuleBase" id="RU369019"/>
    </source>
</evidence>
<protein>
    <recommendedName>
        <fullName evidence="10">Guanine nucleotide-exchange factor SEC12</fullName>
    </recommendedName>
</protein>
<evidence type="ECO:0000256" key="2">
    <source>
        <dbReference type="ARBA" id="ARBA00022574"/>
    </source>
</evidence>
<dbReference type="GO" id="GO:0015031">
    <property type="term" value="P:protein transport"/>
    <property type="evidence" value="ECO:0007669"/>
    <property type="project" value="UniProtKB-KW"/>
</dbReference>
<keyword evidence="13" id="KW-1185">Reference proteome</keyword>
<comment type="subcellular location">
    <subcellularLocation>
        <location evidence="10">Endoplasmic reticulum membrane</location>
        <topology evidence="10">Single-pass type II membrane protein</topology>
    </subcellularLocation>
    <subcellularLocation>
        <location evidence="10">Golgi apparatus membrane</location>
        <topology evidence="10">Single-pass type II membrane protein</topology>
    </subcellularLocation>
</comment>
<dbReference type="Proteomes" id="UP000275078">
    <property type="component" value="Unassembled WGS sequence"/>
</dbReference>
<dbReference type="GO" id="GO:0005789">
    <property type="term" value="C:endoplasmic reticulum membrane"/>
    <property type="evidence" value="ECO:0007669"/>
    <property type="project" value="UniProtKB-SubCell"/>
</dbReference>
<keyword evidence="2 10" id="KW-0853">WD repeat</keyword>
<keyword evidence="1 10" id="KW-0813">Transport</keyword>